<dbReference type="Pfam" id="PF00450">
    <property type="entry name" value="Peptidase_S10"/>
    <property type="match status" value="1"/>
</dbReference>
<evidence type="ECO:0000256" key="2">
    <source>
        <dbReference type="ARBA" id="ARBA00022645"/>
    </source>
</evidence>
<evidence type="ECO:0000256" key="4">
    <source>
        <dbReference type="ARBA" id="ARBA00022729"/>
    </source>
</evidence>
<name>A0A6A4WMD0_AMPAM</name>
<keyword evidence="9" id="KW-1185">Reference proteome</keyword>
<proteinExistence type="inferred from homology"/>
<dbReference type="PANTHER" id="PTHR11802">
    <property type="entry name" value="SERINE PROTEASE FAMILY S10 SERINE CARBOXYPEPTIDASE"/>
    <property type="match status" value="1"/>
</dbReference>
<feature type="signal peptide" evidence="7">
    <location>
        <begin position="1"/>
        <end position="19"/>
    </location>
</feature>
<keyword evidence="3 7" id="KW-0645">Protease</keyword>
<keyword evidence="5 7" id="KW-0378">Hydrolase</keyword>
<comment type="similarity">
    <text evidence="1 7">Belongs to the peptidase S10 family.</text>
</comment>
<evidence type="ECO:0000256" key="7">
    <source>
        <dbReference type="RuleBase" id="RU361156"/>
    </source>
</evidence>
<sequence>MRSWCLVLVSAVLLGPVGALQTPLGQFFPEVPPHQASPDAGDALFLTPYIRAGKLEEGRKMARVNGLQTDVSSFAGLLTVNSTHNSNMFFWFFPAKSGAADAPVVLWLQGGPGGSSLFGLFVENGPFSVDAAMRLHPRQYSWHNTHSVLYIDNPVGTGFSFTESDDGYANNEDDVARDLYAALDQFFTLFDSYRANDFYITGESYAGKYVPAISYKIHQENQSAKRKINLKGLAIGDGLCDPINQLDYGHFLYNVGLVSARVRDQLLELQNETADFIKNGQFKEASARFGEAMGVYEEITGLGFVYNYLLQSTPVEFSYYPTFVTSSATREAIHVGNLVYNDGSDVHMHLDGDIMRTVRDKIAALLDADYSVLIYNGQMDVIIDYIGTEQMVRELPWKGRDQFVQSKRHVWYVGDEVAGYERHAGALTQVMVRNAGHILPFDQPKWAYDMISRFTSEKRFA</sequence>
<keyword evidence="4 7" id="KW-0732">Signal</keyword>
<dbReference type="EMBL" id="VIIS01000915">
    <property type="protein sequence ID" value="KAF0303782.1"/>
    <property type="molecule type" value="Genomic_DNA"/>
</dbReference>
<dbReference type="PROSITE" id="PS00131">
    <property type="entry name" value="CARBOXYPEPT_SER_SER"/>
    <property type="match status" value="1"/>
</dbReference>
<dbReference type="OrthoDB" id="443318at2759"/>
<evidence type="ECO:0000256" key="6">
    <source>
        <dbReference type="ARBA" id="ARBA00023180"/>
    </source>
</evidence>
<evidence type="ECO:0000256" key="5">
    <source>
        <dbReference type="ARBA" id="ARBA00022801"/>
    </source>
</evidence>
<dbReference type="GO" id="GO:0006508">
    <property type="term" value="P:proteolysis"/>
    <property type="evidence" value="ECO:0007669"/>
    <property type="project" value="UniProtKB-KW"/>
</dbReference>
<dbReference type="InterPro" id="IPR018202">
    <property type="entry name" value="Ser_caboxypep_ser_AS"/>
</dbReference>
<dbReference type="EC" id="3.4.16.-" evidence="7"/>
<accession>A0A6A4WMD0</accession>
<evidence type="ECO:0000256" key="3">
    <source>
        <dbReference type="ARBA" id="ARBA00022670"/>
    </source>
</evidence>
<gene>
    <name evidence="8" type="primary">VCP_5</name>
    <name evidence="8" type="ORF">FJT64_024293</name>
</gene>
<feature type="chain" id="PRO_5025708528" description="Carboxypeptidase" evidence="7">
    <location>
        <begin position="20"/>
        <end position="461"/>
    </location>
</feature>
<dbReference type="FunFam" id="3.40.50.1820:FF:000096">
    <property type="entry name" value="Carboxypeptidase vitellogenic-like"/>
    <property type="match status" value="1"/>
</dbReference>
<reference evidence="8 9" key="1">
    <citation type="submission" date="2019-07" db="EMBL/GenBank/DDBJ databases">
        <title>Draft genome assembly of a fouling barnacle, Amphibalanus amphitrite (Darwin, 1854): The first reference genome for Thecostraca.</title>
        <authorList>
            <person name="Kim W."/>
        </authorList>
    </citation>
    <scope>NUCLEOTIDE SEQUENCE [LARGE SCALE GENOMIC DNA]</scope>
    <source>
        <strain evidence="8">SNU_AA5</strain>
        <tissue evidence="8">Soma without cirri and trophi</tissue>
    </source>
</reference>
<keyword evidence="6" id="KW-0325">Glycoprotein</keyword>
<dbReference type="Proteomes" id="UP000440578">
    <property type="component" value="Unassembled WGS sequence"/>
</dbReference>
<dbReference type="PANTHER" id="PTHR11802:SF472">
    <property type="entry name" value="SERINE CARBOXYPEPTIDASE CPVL-RELATED"/>
    <property type="match status" value="1"/>
</dbReference>
<evidence type="ECO:0000313" key="8">
    <source>
        <dbReference type="EMBL" id="KAF0303782.1"/>
    </source>
</evidence>
<dbReference type="Gene3D" id="3.40.50.1820">
    <property type="entry name" value="alpha/beta hydrolase"/>
    <property type="match status" value="1"/>
</dbReference>
<dbReference type="InterPro" id="IPR001563">
    <property type="entry name" value="Peptidase_S10"/>
</dbReference>
<dbReference type="PRINTS" id="PR00724">
    <property type="entry name" value="CRBOXYPTASEC"/>
</dbReference>
<evidence type="ECO:0000256" key="1">
    <source>
        <dbReference type="ARBA" id="ARBA00009431"/>
    </source>
</evidence>
<protein>
    <recommendedName>
        <fullName evidence="7">Carboxypeptidase</fullName>
        <ecNumber evidence="7">3.4.16.-</ecNumber>
    </recommendedName>
</protein>
<dbReference type="GO" id="GO:0004185">
    <property type="term" value="F:serine-type carboxypeptidase activity"/>
    <property type="evidence" value="ECO:0007669"/>
    <property type="project" value="UniProtKB-UniRule"/>
</dbReference>
<dbReference type="AlphaFoldDB" id="A0A6A4WMD0"/>
<keyword evidence="2 7" id="KW-0121">Carboxypeptidase</keyword>
<organism evidence="8 9">
    <name type="scientific">Amphibalanus amphitrite</name>
    <name type="common">Striped barnacle</name>
    <name type="synonym">Balanus amphitrite</name>
    <dbReference type="NCBI Taxonomy" id="1232801"/>
    <lineage>
        <taxon>Eukaryota</taxon>
        <taxon>Metazoa</taxon>
        <taxon>Ecdysozoa</taxon>
        <taxon>Arthropoda</taxon>
        <taxon>Crustacea</taxon>
        <taxon>Multicrustacea</taxon>
        <taxon>Cirripedia</taxon>
        <taxon>Thoracica</taxon>
        <taxon>Thoracicalcarea</taxon>
        <taxon>Balanomorpha</taxon>
        <taxon>Balanoidea</taxon>
        <taxon>Balanidae</taxon>
        <taxon>Amphibalaninae</taxon>
        <taxon>Amphibalanus</taxon>
    </lineage>
</organism>
<evidence type="ECO:0000313" key="9">
    <source>
        <dbReference type="Proteomes" id="UP000440578"/>
    </source>
</evidence>
<dbReference type="SUPFAM" id="SSF53474">
    <property type="entry name" value="alpha/beta-Hydrolases"/>
    <property type="match status" value="1"/>
</dbReference>
<dbReference type="InterPro" id="IPR029058">
    <property type="entry name" value="AB_hydrolase_fold"/>
</dbReference>
<comment type="caution">
    <text evidence="8">The sequence shown here is derived from an EMBL/GenBank/DDBJ whole genome shotgun (WGS) entry which is preliminary data.</text>
</comment>